<evidence type="ECO:0000313" key="2">
    <source>
        <dbReference type="Proteomes" id="UP000054549"/>
    </source>
</evidence>
<accession>A0A0C2SP78</accession>
<gene>
    <name evidence="1" type="ORF">M378DRAFT_1040533</name>
</gene>
<dbReference type="EMBL" id="KN818470">
    <property type="protein sequence ID" value="KIL55814.1"/>
    <property type="molecule type" value="Genomic_DNA"/>
</dbReference>
<feature type="non-terminal residue" evidence="1">
    <location>
        <position position="1"/>
    </location>
</feature>
<organism evidence="1 2">
    <name type="scientific">Amanita muscaria (strain Koide BX008)</name>
    <dbReference type="NCBI Taxonomy" id="946122"/>
    <lineage>
        <taxon>Eukaryota</taxon>
        <taxon>Fungi</taxon>
        <taxon>Dikarya</taxon>
        <taxon>Basidiomycota</taxon>
        <taxon>Agaricomycotina</taxon>
        <taxon>Agaricomycetes</taxon>
        <taxon>Agaricomycetidae</taxon>
        <taxon>Agaricales</taxon>
        <taxon>Pluteineae</taxon>
        <taxon>Amanitaceae</taxon>
        <taxon>Amanita</taxon>
    </lineage>
</organism>
<dbReference type="HOGENOM" id="CLU_1997890_0_0_1"/>
<dbReference type="AlphaFoldDB" id="A0A0C2SP78"/>
<dbReference type="Proteomes" id="UP000054549">
    <property type="component" value="Unassembled WGS sequence"/>
</dbReference>
<sequence length="125" mass="14211">SDGSCATCQSTKAYRVDKKGFFCFGAWYRPRGLRQFIGIHGEEDYISSTTADRSAVFGSLIEGVMPRVVQKQPGSATKKKLCKSVLRCGLFVALTRWSTKLIPWLLKLDMPGISVRERRKRRRQH</sequence>
<name>A0A0C2SP78_AMAMK</name>
<dbReference type="InParanoid" id="A0A0C2SP78"/>
<evidence type="ECO:0000313" key="1">
    <source>
        <dbReference type="EMBL" id="KIL55814.1"/>
    </source>
</evidence>
<keyword evidence="2" id="KW-1185">Reference proteome</keyword>
<protein>
    <submittedName>
        <fullName evidence="1">Uncharacterized protein</fullName>
    </submittedName>
</protein>
<proteinExistence type="predicted"/>
<reference evidence="1 2" key="1">
    <citation type="submission" date="2014-04" db="EMBL/GenBank/DDBJ databases">
        <title>Evolutionary Origins and Diversification of the Mycorrhizal Mutualists.</title>
        <authorList>
            <consortium name="DOE Joint Genome Institute"/>
            <consortium name="Mycorrhizal Genomics Consortium"/>
            <person name="Kohler A."/>
            <person name="Kuo A."/>
            <person name="Nagy L.G."/>
            <person name="Floudas D."/>
            <person name="Copeland A."/>
            <person name="Barry K.W."/>
            <person name="Cichocki N."/>
            <person name="Veneault-Fourrey C."/>
            <person name="LaButti K."/>
            <person name="Lindquist E.A."/>
            <person name="Lipzen A."/>
            <person name="Lundell T."/>
            <person name="Morin E."/>
            <person name="Murat C."/>
            <person name="Riley R."/>
            <person name="Ohm R."/>
            <person name="Sun H."/>
            <person name="Tunlid A."/>
            <person name="Henrissat B."/>
            <person name="Grigoriev I.V."/>
            <person name="Hibbett D.S."/>
            <person name="Martin F."/>
        </authorList>
    </citation>
    <scope>NUCLEOTIDE SEQUENCE [LARGE SCALE GENOMIC DNA]</scope>
    <source>
        <strain evidence="1 2">Koide BX008</strain>
    </source>
</reference>